<keyword evidence="2" id="KW-0472">Membrane</keyword>
<dbReference type="Proteomes" id="UP001237642">
    <property type="component" value="Unassembled WGS sequence"/>
</dbReference>
<evidence type="ECO:0000313" key="3">
    <source>
        <dbReference type="EMBL" id="KAK1393061.1"/>
    </source>
</evidence>
<feature type="compositionally biased region" description="Low complexity" evidence="1">
    <location>
        <begin position="20"/>
        <end position="33"/>
    </location>
</feature>
<accession>A0AAD8N1Y1</accession>
<organism evidence="3 4">
    <name type="scientific">Heracleum sosnowskyi</name>
    <dbReference type="NCBI Taxonomy" id="360622"/>
    <lineage>
        <taxon>Eukaryota</taxon>
        <taxon>Viridiplantae</taxon>
        <taxon>Streptophyta</taxon>
        <taxon>Embryophyta</taxon>
        <taxon>Tracheophyta</taxon>
        <taxon>Spermatophyta</taxon>
        <taxon>Magnoliopsida</taxon>
        <taxon>eudicotyledons</taxon>
        <taxon>Gunneridae</taxon>
        <taxon>Pentapetalae</taxon>
        <taxon>asterids</taxon>
        <taxon>campanulids</taxon>
        <taxon>Apiales</taxon>
        <taxon>Apiaceae</taxon>
        <taxon>Apioideae</taxon>
        <taxon>apioid superclade</taxon>
        <taxon>Tordylieae</taxon>
        <taxon>Tordyliinae</taxon>
        <taxon>Heracleum</taxon>
    </lineage>
</organism>
<name>A0AAD8N1Y1_9APIA</name>
<dbReference type="EMBL" id="JAUIZM010000003">
    <property type="protein sequence ID" value="KAK1393061.1"/>
    <property type="molecule type" value="Genomic_DNA"/>
</dbReference>
<protein>
    <submittedName>
        <fullName evidence="3">Uncharacterized protein</fullName>
    </submittedName>
</protein>
<dbReference type="AlphaFoldDB" id="A0AAD8N1Y1"/>
<sequence length="146" mass="15498">MSTAGEIESSPTTGLETSDESSPLLSSPKSPSAPEVEINLYKRGRGPIAVFKSSLGGYEQDQLEVADILDNGGAVISVDGEPKDSVINPITKILVGVAVMTLVIVFVVREYPQWAQKFNFSGGTGSFPPWILALVMHTGVQACYVP</sequence>
<dbReference type="PANTHER" id="PTHR35475:SF1">
    <property type="entry name" value="WD REPEAT PROTEIN"/>
    <property type="match status" value="1"/>
</dbReference>
<reference evidence="3" key="1">
    <citation type="submission" date="2023-02" db="EMBL/GenBank/DDBJ databases">
        <title>Genome of toxic invasive species Heracleum sosnowskyi carries increased number of genes despite the absence of recent whole-genome duplications.</title>
        <authorList>
            <person name="Schelkunov M."/>
            <person name="Shtratnikova V."/>
            <person name="Makarenko M."/>
            <person name="Klepikova A."/>
            <person name="Omelchenko D."/>
            <person name="Novikova G."/>
            <person name="Obukhova E."/>
            <person name="Bogdanov V."/>
            <person name="Penin A."/>
            <person name="Logacheva M."/>
        </authorList>
    </citation>
    <scope>NUCLEOTIDE SEQUENCE</scope>
    <source>
        <strain evidence="3">Hsosn_3</strain>
        <tissue evidence="3">Leaf</tissue>
    </source>
</reference>
<feature type="compositionally biased region" description="Polar residues" evidence="1">
    <location>
        <begin position="1"/>
        <end position="14"/>
    </location>
</feature>
<gene>
    <name evidence="3" type="ORF">POM88_012117</name>
</gene>
<feature type="region of interest" description="Disordered" evidence="1">
    <location>
        <begin position="1"/>
        <end position="33"/>
    </location>
</feature>
<proteinExistence type="predicted"/>
<keyword evidence="2" id="KW-1133">Transmembrane helix</keyword>
<feature type="transmembrane region" description="Helical" evidence="2">
    <location>
        <begin position="90"/>
        <end position="108"/>
    </location>
</feature>
<reference evidence="3" key="2">
    <citation type="submission" date="2023-05" db="EMBL/GenBank/DDBJ databases">
        <authorList>
            <person name="Schelkunov M.I."/>
        </authorList>
    </citation>
    <scope>NUCLEOTIDE SEQUENCE</scope>
    <source>
        <strain evidence="3">Hsosn_3</strain>
        <tissue evidence="3">Leaf</tissue>
    </source>
</reference>
<evidence type="ECO:0000313" key="4">
    <source>
        <dbReference type="Proteomes" id="UP001237642"/>
    </source>
</evidence>
<evidence type="ECO:0000256" key="2">
    <source>
        <dbReference type="SAM" id="Phobius"/>
    </source>
</evidence>
<comment type="caution">
    <text evidence="3">The sequence shown here is derived from an EMBL/GenBank/DDBJ whole genome shotgun (WGS) entry which is preliminary data.</text>
</comment>
<evidence type="ECO:0000256" key="1">
    <source>
        <dbReference type="SAM" id="MobiDB-lite"/>
    </source>
</evidence>
<keyword evidence="2" id="KW-0812">Transmembrane</keyword>
<keyword evidence="4" id="KW-1185">Reference proteome</keyword>
<dbReference type="PANTHER" id="PTHR35475">
    <property type="entry name" value="WD REPEAT PROTEIN"/>
    <property type="match status" value="1"/>
</dbReference>